<evidence type="ECO:0000313" key="2">
    <source>
        <dbReference type="Proteomes" id="UP000235392"/>
    </source>
</evidence>
<dbReference type="Proteomes" id="UP000235392">
    <property type="component" value="Unassembled WGS sequence"/>
</dbReference>
<comment type="caution">
    <text evidence="1">The sequence shown here is derived from an EMBL/GenBank/DDBJ whole genome shotgun (WGS) entry which is preliminary data.</text>
</comment>
<name>A0A2N5S7W8_9BASI</name>
<reference evidence="1 2" key="1">
    <citation type="submission" date="2017-11" db="EMBL/GenBank/DDBJ databases">
        <title>De novo assembly and phasing of dikaryotic genomes from two isolates of Puccinia coronata f. sp. avenae, the causal agent of oat crown rust.</title>
        <authorList>
            <person name="Miller M.E."/>
            <person name="Zhang Y."/>
            <person name="Omidvar V."/>
            <person name="Sperschneider J."/>
            <person name="Schwessinger B."/>
            <person name="Raley C."/>
            <person name="Palmer J.M."/>
            <person name="Garnica D."/>
            <person name="Upadhyaya N."/>
            <person name="Rathjen J."/>
            <person name="Taylor J.M."/>
            <person name="Park R.F."/>
            <person name="Dodds P.N."/>
            <person name="Hirsch C.D."/>
            <person name="Kianian S.F."/>
            <person name="Figueroa M."/>
        </authorList>
    </citation>
    <scope>NUCLEOTIDE SEQUENCE [LARGE SCALE GENOMIC DNA]</scope>
    <source>
        <strain evidence="1">12SD80</strain>
    </source>
</reference>
<organism evidence="1 2">
    <name type="scientific">Puccinia coronata f. sp. avenae</name>
    <dbReference type="NCBI Taxonomy" id="200324"/>
    <lineage>
        <taxon>Eukaryota</taxon>
        <taxon>Fungi</taxon>
        <taxon>Dikarya</taxon>
        <taxon>Basidiomycota</taxon>
        <taxon>Pucciniomycotina</taxon>
        <taxon>Pucciniomycetes</taxon>
        <taxon>Pucciniales</taxon>
        <taxon>Pucciniaceae</taxon>
        <taxon>Puccinia</taxon>
    </lineage>
</organism>
<sequence length="120" mass="12900">MNFAKIWDFTLPTSVGGFLGPEITSPHGLLFDYPARGDPSPHEDMQICIQFLWLLAPLGLGMLRRSEVPVKMGHSAECPTNSSTTTCAGAAERLLAHTTTMYGKDYCKDHPGGASGSSQT</sequence>
<dbReference type="AlphaFoldDB" id="A0A2N5S7W8"/>
<dbReference type="EMBL" id="PGCI01001013">
    <property type="protein sequence ID" value="PLW09343.1"/>
    <property type="molecule type" value="Genomic_DNA"/>
</dbReference>
<evidence type="ECO:0000313" key="1">
    <source>
        <dbReference type="EMBL" id="PLW09343.1"/>
    </source>
</evidence>
<proteinExistence type="predicted"/>
<protein>
    <submittedName>
        <fullName evidence="1">Uncharacterized protein</fullName>
    </submittedName>
</protein>
<accession>A0A2N5S7W8</accession>
<gene>
    <name evidence="1" type="ORF">PCASD_19638</name>
</gene>